<dbReference type="AlphaFoldDB" id="A0A0E9U865"/>
<sequence>MFYLLRSWENLRAIPVLLLKTKVQCSSEIVSHYCVFNKVLSRPVSPQRIFPRE</sequence>
<protein>
    <submittedName>
        <fullName evidence="1">Uncharacterized protein</fullName>
    </submittedName>
</protein>
<dbReference type="EMBL" id="GBXM01046546">
    <property type="protein sequence ID" value="JAH62031.1"/>
    <property type="molecule type" value="Transcribed_RNA"/>
</dbReference>
<evidence type="ECO:0000313" key="1">
    <source>
        <dbReference type="EMBL" id="JAH62031.1"/>
    </source>
</evidence>
<proteinExistence type="predicted"/>
<name>A0A0E9U865_ANGAN</name>
<reference evidence="1" key="2">
    <citation type="journal article" date="2015" name="Fish Shellfish Immunol.">
        <title>Early steps in the European eel (Anguilla anguilla)-Vibrio vulnificus interaction in the gills: Role of the RtxA13 toxin.</title>
        <authorList>
            <person name="Callol A."/>
            <person name="Pajuelo D."/>
            <person name="Ebbesson L."/>
            <person name="Teles M."/>
            <person name="MacKenzie S."/>
            <person name="Amaro C."/>
        </authorList>
    </citation>
    <scope>NUCLEOTIDE SEQUENCE</scope>
</reference>
<reference evidence="1" key="1">
    <citation type="submission" date="2014-11" db="EMBL/GenBank/DDBJ databases">
        <authorList>
            <person name="Amaro Gonzalez C."/>
        </authorList>
    </citation>
    <scope>NUCLEOTIDE SEQUENCE</scope>
</reference>
<accession>A0A0E9U865</accession>
<organism evidence="1">
    <name type="scientific">Anguilla anguilla</name>
    <name type="common">European freshwater eel</name>
    <name type="synonym">Muraena anguilla</name>
    <dbReference type="NCBI Taxonomy" id="7936"/>
    <lineage>
        <taxon>Eukaryota</taxon>
        <taxon>Metazoa</taxon>
        <taxon>Chordata</taxon>
        <taxon>Craniata</taxon>
        <taxon>Vertebrata</taxon>
        <taxon>Euteleostomi</taxon>
        <taxon>Actinopterygii</taxon>
        <taxon>Neopterygii</taxon>
        <taxon>Teleostei</taxon>
        <taxon>Anguilliformes</taxon>
        <taxon>Anguillidae</taxon>
        <taxon>Anguilla</taxon>
    </lineage>
</organism>